<dbReference type="InterPro" id="IPR036899">
    <property type="entry name" value="Ribosomal_uL13_sf"/>
</dbReference>
<dbReference type="GO" id="GO:0003729">
    <property type="term" value="F:mRNA binding"/>
    <property type="evidence" value="ECO:0007669"/>
    <property type="project" value="UniProtKB-ARBA"/>
</dbReference>
<dbReference type="Pfam" id="PF00572">
    <property type="entry name" value="Ribosomal_L13"/>
    <property type="match status" value="1"/>
</dbReference>
<dbReference type="GO" id="GO:0006412">
    <property type="term" value="P:translation"/>
    <property type="evidence" value="ECO:0007669"/>
    <property type="project" value="UniProtKB-UniRule"/>
</dbReference>
<dbReference type="CDD" id="cd00392">
    <property type="entry name" value="Ribosomal_L13"/>
    <property type="match status" value="1"/>
</dbReference>
<dbReference type="InterPro" id="IPR005823">
    <property type="entry name" value="Ribosomal_uL13_bac-type"/>
</dbReference>
<keyword evidence="3 6" id="KW-0689">Ribosomal protein</keyword>
<evidence type="ECO:0000256" key="6">
    <source>
        <dbReference type="HAMAP-Rule" id="MF_01366"/>
    </source>
</evidence>
<dbReference type="RefSeq" id="WP_094819785.1">
    <property type="nucleotide sequence ID" value="NZ_NEVO01000002.1"/>
</dbReference>
<dbReference type="GO" id="GO:0017148">
    <property type="term" value="P:negative regulation of translation"/>
    <property type="evidence" value="ECO:0007669"/>
    <property type="project" value="TreeGrafter"/>
</dbReference>
<comment type="similarity">
    <text evidence="1 6">Belongs to the universal ribosomal protein uL13 family.</text>
</comment>
<evidence type="ECO:0000256" key="4">
    <source>
        <dbReference type="ARBA" id="ARBA00023274"/>
    </source>
</evidence>
<gene>
    <name evidence="6" type="primary">rplM</name>
    <name evidence="7" type="ORF">CAL20_03985</name>
</gene>
<evidence type="ECO:0000313" key="8">
    <source>
        <dbReference type="Proteomes" id="UP000216885"/>
    </source>
</evidence>
<dbReference type="Proteomes" id="UP000216885">
    <property type="component" value="Unassembled WGS sequence"/>
</dbReference>
<organism evidence="7 8">
    <name type="scientific">Bordetella genomosp. 4</name>
    <dbReference type="NCBI Taxonomy" id="463044"/>
    <lineage>
        <taxon>Bacteria</taxon>
        <taxon>Pseudomonadati</taxon>
        <taxon>Pseudomonadota</taxon>
        <taxon>Betaproteobacteria</taxon>
        <taxon>Burkholderiales</taxon>
        <taxon>Alcaligenaceae</taxon>
        <taxon>Bordetella</taxon>
    </lineage>
</organism>
<dbReference type="OrthoDB" id="9801330at2"/>
<dbReference type="NCBIfam" id="TIGR01066">
    <property type="entry name" value="rplM_bact"/>
    <property type="match status" value="1"/>
</dbReference>
<dbReference type="GO" id="GO:0022625">
    <property type="term" value="C:cytosolic large ribosomal subunit"/>
    <property type="evidence" value="ECO:0007669"/>
    <property type="project" value="TreeGrafter"/>
</dbReference>
<dbReference type="AlphaFoldDB" id="A0A261UTZ6"/>
<evidence type="ECO:0000313" key="7">
    <source>
        <dbReference type="EMBL" id="OZI64812.1"/>
    </source>
</evidence>
<accession>A0A261UTZ6</accession>
<evidence type="ECO:0000256" key="2">
    <source>
        <dbReference type="ARBA" id="ARBA00011838"/>
    </source>
</evidence>
<comment type="function">
    <text evidence="6">This protein is one of the early assembly proteins of the 50S ribosomal subunit, although it is not seen to bind rRNA by itself. It is important during the early stages of 50S assembly.</text>
</comment>
<dbReference type="Gene3D" id="3.90.1180.10">
    <property type="entry name" value="Ribosomal protein L13"/>
    <property type="match status" value="1"/>
</dbReference>
<dbReference type="InterPro" id="IPR005822">
    <property type="entry name" value="Ribosomal_uL13"/>
</dbReference>
<dbReference type="HAMAP" id="MF_01366">
    <property type="entry name" value="Ribosomal_uL13"/>
    <property type="match status" value="1"/>
</dbReference>
<keyword evidence="8" id="KW-1185">Reference proteome</keyword>
<evidence type="ECO:0000256" key="1">
    <source>
        <dbReference type="ARBA" id="ARBA00006227"/>
    </source>
</evidence>
<dbReference type="PANTHER" id="PTHR11545:SF2">
    <property type="entry name" value="LARGE RIBOSOMAL SUBUNIT PROTEIN UL13M"/>
    <property type="match status" value="1"/>
</dbReference>
<evidence type="ECO:0000256" key="5">
    <source>
        <dbReference type="ARBA" id="ARBA00035201"/>
    </source>
</evidence>
<name>A0A261UTZ6_9BORD</name>
<comment type="subunit">
    <text evidence="2 6">Part of the 50S ribosomal subunit.</text>
</comment>
<evidence type="ECO:0000256" key="3">
    <source>
        <dbReference type="ARBA" id="ARBA00022980"/>
    </source>
</evidence>
<dbReference type="PIRSF" id="PIRSF002181">
    <property type="entry name" value="Ribosomal_L13"/>
    <property type="match status" value="1"/>
</dbReference>
<protein>
    <recommendedName>
        <fullName evidence="5 6">Large ribosomal subunit protein uL13</fullName>
    </recommendedName>
</protein>
<sequence>MKTFVAKPHEVQRDWFVIDAKGKVLGRVASEVARRLRGKHKPEFTPHVDTGDYIVIINAADIVVTGTKTQDKKYFRHTGYPGGIRETNFEKLQQRFPGRAIQKAVKGMLPKGPLGYAMIKKLKVYAGAEHPHTAQQPKPLDI</sequence>
<dbReference type="EMBL" id="NEVQ01000003">
    <property type="protein sequence ID" value="OZI64812.1"/>
    <property type="molecule type" value="Genomic_DNA"/>
</dbReference>
<dbReference type="PANTHER" id="PTHR11545">
    <property type="entry name" value="RIBOSOMAL PROTEIN L13"/>
    <property type="match status" value="1"/>
</dbReference>
<comment type="caution">
    <text evidence="7">The sequence shown here is derived from an EMBL/GenBank/DDBJ whole genome shotgun (WGS) entry which is preliminary data.</text>
</comment>
<reference evidence="7 8" key="1">
    <citation type="submission" date="2017-05" db="EMBL/GenBank/DDBJ databases">
        <title>Complete and WGS of Bordetella genogroups.</title>
        <authorList>
            <person name="Spilker T."/>
            <person name="LiPuma J."/>
        </authorList>
    </citation>
    <scope>NUCLEOTIDE SEQUENCE [LARGE SCALE GENOMIC DNA]</scope>
    <source>
        <strain evidence="7 8">AU9919</strain>
    </source>
</reference>
<keyword evidence="4 6" id="KW-0687">Ribonucleoprotein</keyword>
<dbReference type="SUPFAM" id="SSF52161">
    <property type="entry name" value="Ribosomal protein L13"/>
    <property type="match status" value="1"/>
</dbReference>
<proteinExistence type="inferred from homology"/>
<dbReference type="FunFam" id="3.90.1180.10:FF:000001">
    <property type="entry name" value="50S ribosomal protein L13"/>
    <property type="match status" value="1"/>
</dbReference>
<dbReference type="GO" id="GO:0003735">
    <property type="term" value="F:structural constituent of ribosome"/>
    <property type="evidence" value="ECO:0007669"/>
    <property type="project" value="InterPro"/>
</dbReference>